<keyword evidence="9" id="KW-1185">Reference proteome</keyword>
<dbReference type="EMBL" id="BPVZ01000008">
    <property type="protein sequence ID" value="GKU94216.1"/>
    <property type="molecule type" value="Genomic_DNA"/>
</dbReference>
<keyword evidence="2" id="KW-0805">Transcription regulation</keyword>
<dbReference type="Pfam" id="PF00319">
    <property type="entry name" value="SRF-TF"/>
    <property type="match status" value="1"/>
</dbReference>
<sequence length="325" mass="35465">MASAGKKTKGKQKIEIRKIENEEDRLITFSKRRSGIIKKSSELVTLCGTEICFVVFSPSGKAFSFGHPSVDLVLNRFLAPQNQPHDDNSNLFVEANRKMKIDELNKQYNDLVIHLEEVIEKGQVLDQRNFGLKGRGWWERPTEQLNLEELRQMVGKLNELRNHSISKLREKLAASAAAAADAPHPLMMMPTPGLAPAMMNPSYQMMNDPYYGTNIGDDMILGAGTSSFVPGSSYGVPNPTLMNPTHHQMLSNPYETTIGRAVQGAGPSTFVPGPSYGIPPAPGMMNPALQMMNNPYGANIGNQGAGPSSSAPRPSYGIPPPESSE</sequence>
<organism evidence="8 9">
    <name type="scientific">Rubroshorea leprosula</name>
    <dbReference type="NCBI Taxonomy" id="152421"/>
    <lineage>
        <taxon>Eukaryota</taxon>
        <taxon>Viridiplantae</taxon>
        <taxon>Streptophyta</taxon>
        <taxon>Embryophyta</taxon>
        <taxon>Tracheophyta</taxon>
        <taxon>Spermatophyta</taxon>
        <taxon>Magnoliopsida</taxon>
        <taxon>eudicotyledons</taxon>
        <taxon>Gunneridae</taxon>
        <taxon>Pentapetalae</taxon>
        <taxon>rosids</taxon>
        <taxon>malvids</taxon>
        <taxon>Malvales</taxon>
        <taxon>Dipterocarpaceae</taxon>
        <taxon>Rubroshorea</taxon>
    </lineage>
</organism>
<evidence type="ECO:0000256" key="3">
    <source>
        <dbReference type="ARBA" id="ARBA00023125"/>
    </source>
</evidence>
<gene>
    <name evidence="8" type="ORF">SLEP1_g7742</name>
</gene>
<keyword evidence="5" id="KW-0539">Nucleus</keyword>
<dbReference type="PANTHER" id="PTHR11945:SF725">
    <property type="entry name" value="AGAMOUS-LIKE 58-RELATED"/>
    <property type="match status" value="1"/>
</dbReference>
<dbReference type="InterPro" id="IPR002100">
    <property type="entry name" value="TF_MADSbox"/>
</dbReference>
<dbReference type="SUPFAM" id="SSF55455">
    <property type="entry name" value="SRF-like"/>
    <property type="match status" value="1"/>
</dbReference>
<name>A0AAV5I7R1_9ROSI</name>
<keyword evidence="4" id="KW-0804">Transcription</keyword>
<dbReference type="Gene3D" id="3.40.1810.10">
    <property type="entry name" value="Transcription factor, MADS-box"/>
    <property type="match status" value="1"/>
</dbReference>
<dbReference type="GO" id="GO:0046983">
    <property type="term" value="F:protein dimerization activity"/>
    <property type="evidence" value="ECO:0007669"/>
    <property type="project" value="InterPro"/>
</dbReference>
<dbReference type="AlphaFoldDB" id="A0AAV5I7R1"/>
<proteinExistence type="predicted"/>
<protein>
    <recommendedName>
        <fullName evidence="7">MADS-box domain-containing protein</fullName>
    </recommendedName>
</protein>
<dbReference type="FunFam" id="3.40.1810.10:FF:000006">
    <property type="entry name" value="Agamous-like MADS-box protein AGL62"/>
    <property type="match status" value="1"/>
</dbReference>
<dbReference type="Gene3D" id="6.10.140.920">
    <property type="match status" value="1"/>
</dbReference>
<evidence type="ECO:0000256" key="4">
    <source>
        <dbReference type="ARBA" id="ARBA00023163"/>
    </source>
</evidence>
<keyword evidence="3" id="KW-0238">DNA-binding</keyword>
<comment type="caution">
    <text evidence="8">The sequence shown here is derived from an EMBL/GenBank/DDBJ whole genome shotgun (WGS) entry which is preliminary data.</text>
</comment>
<dbReference type="CDD" id="cd00265">
    <property type="entry name" value="MADS_MEF2_like"/>
    <property type="match status" value="1"/>
</dbReference>
<dbReference type="Proteomes" id="UP001054252">
    <property type="component" value="Unassembled WGS sequence"/>
</dbReference>
<evidence type="ECO:0000256" key="6">
    <source>
        <dbReference type="SAM" id="MobiDB-lite"/>
    </source>
</evidence>
<comment type="subcellular location">
    <subcellularLocation>
        <location evidence="1">Nucleus</location>
    </subcellularLocation>
</comment>
<dbReference type="GO" id="GO:0000981">
    <property type="term" value="F:DNA-binding transcription factor activity, RNA polymerase II-specific"/>
    <property type="evidence" value="ECO:0007669"/>
    <property type="project" value="TreeGrafter"/>
</dbReference>
<evidence type="ECO:0000256" key="1">
    <source>
        <dbReference type="ARBA" id="ARBA00004123"/>
    </source>
</evidence>
<dbReference type="InterPro" id="IPR036879">
    <property type="entry name" value="TF_MADSbox_sf"/>
</dbReference>
<reference evidence="8 9" key="1">
    <citation type="journal article" date="2021" name="Commun. Biol.">
        <title>The genome of Shorea leprosula (Dipterocarpaceae) highlights the ecological relevance of drought in aseasonal tropical rainforests.</title>
        <authorList>
            <person name="Ng K.K.S."/>
            <person name="Kobayashi M.J."/>
            <person name="Fawcett J.A."/>
            <person name="Hatakeyama M."/>
            <person name="Paape T."/>
            <person name="Ng C.H."/>
            <person name="Ang C.C."/>
            <person name="Tnah L.H."/>
            <person name="Lee C.T."/>
            <person name="Nishiyama T."/>
            <person name="Sese J."/>
            <person name="O'Brien M.J."/>
            <person name="Copetti D."/>
            <person name="Mohd Noor M.I."/>
            <person name="Ong R.C."/>
            <person name="Putra M."/>
            <person name="Sireger I.Z."/>
            <person name="Indrioko S."/>
            <person name="Kosugi Y."/>
            <person name="Izuno A."/>
            <person name="Isagi Y."/>
            <person name="Lee S.L."/>
            <person name="Shimizu K.K."/>
        </authorList>
    </citation>
    <scope>NUCLEOTIDE SEQUENCE [LARGE SCALE GENOMIC DNA]</scope>
    <source>
        <strain evidence="8">214</strain>
    </source>
</reference>
<dbReference type="PANTHER" id="PTHR11945">
    <property type="entry name" value="MADS BOX PROTEIN"/>
    <property type="match status" value="1"/>
</dbReference>
<evidence type="ECO:0000256" key="5">
    <source>
        <dbReference type="ARBA" id="ARBA00023242"/>
    </source>
</evidence>
<evidence type="ECO:0000313" key="8">
    <source>
        <dbReference type="EMBL" id="GKU94216.1"/>
    </source>
</evidence>
<evidence type="ECO:0000313" key="9">
    <source>
        <dbReference type="Proteomes" id="UP001054252"/>
    </source>
</evidence>
<dbReference type="PROSITE" id="PS50066">
    <property type="entry name" value="MADS_BOX_2"/>
    <property type="match status" value="1"/>
</dbReference>
<dbReference type="GO" id="GO:0005634">
    <property type="term" value="C:nucleus"/>
    <property type="evidence" value="ECO:0007669"/>
    <property type="project" value="UniProtKB-SubCell"/>
</dbReference>
<evidence type="ECO:0000256" key="2">
    <source>
        <dbReference type="ARBA" id="ARBA00023015"/>
    </source>
</evidence>
<dbReference type="SMART" id="SM00432">
    <property type="entry name" value="MADS"/>
    <property type="match status" value="1"/>
</dbReference>
<feature type="region of interest" description="Disordered" evidence="6">
    <location>
        <begin position="295"/>
        <end position="325"/>
    </location>
</feature>
<evidence type="ECO:0000259" key="7">
    <source>
        <dbReference type="PROSITE" id="PS50066"/>
    </source>
</evidence>
<dbReference type="GO" id="GO:0000978">
    <property type="term" value="F:RNA polymerase II cis-regulatory region sequence-specific DNA binding"/>
    <property type="evidence" value="ECO:0007669"/>
    <property type="project" value="TreeGrafter"/>
</dbReference>
<dbReference type="InterPro" id="IPR033896">
    <property type="entry name" value="MEF2-like_N"/>
</dbReference>
<feature type="domain" description="MADS-box" evidence="7">
    <location>
        <begin position="9"/>
        <end position="69"/>
    </location>
</feature>
<accession>A0AAV5I7R1</accession>
<feature type="compositionally biased region" description="Low complexity" evidence="6">
    <location>
        <begin position="305"/>
        <end position="315"/>
    </location>
</feature>
<dbReference type="PRINTS" id="PR00404">
    <property type="entry name" value="MADSDOMAIN"/>
</dbReference>
<dbReference type="GO" id="GO:0045944">
    <property type="term" value="P:positive regulation of transcription by RNA polymerase II"/>
    <property type="evidence" value="ECO:0007669"/>
    <property type="project" value="InterPro"/>
</dbReference>